<evidence type="ECO:0000256" key="1">
    <source>
        <dbReference type="ARBA" id="ARBA00004948"/>
    </source>
</evidence>
<dbReference type="Proteomes" id="UP000051401">
    <property type="component" value="Unassembled WGS sequence"/>
</dbReference>
<keyword evidence="6" id="KW-1185">Reference proteome</keyword>
<dbReference type="Gene3D" id="3.40.1190.20">
    <property type="match status" value="1"/>
</dbReference>
<dbReference type="Pfam" id="PF08543">
    <property type="entry name" value="Phos_pyr_kin"/>
    <property type="match status" value="1"/>
</dbReference>
<dbReference type="InterPro" id="IPR029056">
    <property type="entry name" value="Ribokinase-like"/>
</dbReference>
<organism evidence="4 6">
    <name type="scientific">Roseovarius indicus</name>
    <dbReference type="NCBI Taxonomy" id="540747"/>
    <lineage>
        <taxon>Bacteria</taxon>
        <taxon>Pseudomonadati</taxon>
        <taxon>Pseudomonadota</taxon>
        <taxon>Alphaproteobacteria</taxon>
        <taxon>Rhodobacterales</taxon>
        <taxon>Roseobacteraceae</taxon>
        <taxon>Roseovarius</taxon>
    </lineage>
</organism>
<dbReference type="STRING" id="540747.SAMN04488031_110149"/>
<keyword evidence="5" id="KW-0808">Transferase</keyword>
<dbReference type="OrthoDB" id="9810880at2"/>
<sequence length="252" mass="25336">MKRLLIIAGTDSSGGAGLTRDASVAADLGVQVLPVVTAVTAQTDDAVVAIHAVPANVISAQIAAAFAGPPPDVVKIGMLATEETAAAVAEALAQCAVPIVLDPVLASSSGGALSPERSIARVLTLATLLTPNFGEAAALSGLPAGPVPAQAARLQDRGAKAVLIKGGHGRGATCTDHLFSGASHRAFSAERLNMRRRGTGCTLATAIGCHLAKGATLPDACAAARDFLQTWLKRGPAEPSHAERVASCSRCM</sequence>
<dbReference type="InterPro" id="IPR004399">
    <property type="entry name" value="HMP/HMP-P_kinase_dom"/>
</dbReference>
<evidence type="ECO:0000313" key="4">
    <source>
        <dbReference type="EMBL" id="KRS16934.1"/>
    </source>
</evidence>
<dbReference type="GO" id="GO:0008902">
    <property type="term" value="F:hydroxymethylpyrimidine kinase activity"/>
    <property type="evidence" value="ECO:0007669"/>
    <property type="project" value="UniProtKB-EC"/>
</dbReference>
<dbReference type="GO" id="GO:0005829">
    <property type="term" value="C:cytosol"/>
    <property type="evidence" value="ECO:0007669"/>
    <property type="project" value="TreeGrafter"/>
</dbReference>
<keyword evidence="5" id="KW-0418">Kinase</keyword>
<dbReference type="EC" id="2.7.1.49" evidence="2"/>
<evidence type="ECO:0000313" key="5">
    <source>
        <dbReference type="EMBL" id="QEW29588.1"/>
    </source>
</evidence>
<feature type="domain" description="Pyridoxamine kinase/Phosphomethylpyrimidine kinase" evidence="3">
    <location>
        <begin position="11"/>
        <end position="235"/>
    </location>
</feature>
<dbReference type="Proteomes" id="UP000325785">
    <property type="component" value="Plasmid pRIdsm_01"/>
</dbReference>
<geneLocation type="plasmid" evidence="5">
    <name>pRIdsm_01</name>
</geneLocation>
<dbReference type="PANTHER" id="PTHR20858:SF17">
    <property type="entry name" value="HYDROXYMETHYLPYRIMIDINE_PHOSPHOMETHYLPYRIMIDINE KINASE THI20-RELATED"/>
    <property type="match status" value="1"/>
</dbReference>
<dbReference type="AlphaFoldDB" id="A0A0T5P779"/>
<dbReference type="GO" id="GO:0009228">
    <property type="term" value="P:thiamine biosynthetic process"/>
    <property type="evidence" value="ECO:0007669"/>
    <property type="project" value="InterPro"/>
</dbReference>
<dbReference type="EMBL" id="LAXI01000010">
    <property type="protein sequence ID" value="KRS16934.1"/>
    <property type="molecule type" value="Genomic_DNA"/>
</dbReference>
<dbReference type="PATRIC" id="fig|540747.5.peg.750"/>
<dbReference type="RefSeq" id="WP_057817021.1">
    <property type="nucleotide sequence ID" value="NZ_CP031599.1"/>
</dbReference>
<reference evidence="4 6" key="1">
    <citation type="submission" date="2015-04" db="EMBL/GenBank/DDBJ databases">
        <title>The draft genome sequence of Roseovarius indicus B108T.</title>
        <authorList>
            <person name="Li G."/>
            <person name="Lai Q."/>
            <person name="Shao Z."/>
            <person name="Yan P."/>
        </authorList>
    </citation>
    <scope>NUCLEOTIDE SEQUENCE [LARGE SCALE GENOMIC DNA]</scope>
    <source>
        <strain evidence="4 6">B108</strain>
    </source>
</reference>
<dbReference type="EMBL" id="CP031599">
    <property type="protein sequence ID" value="QEW29588.1"/>
    <property type="molecule type" value="Genomic_DNA"/>
</dbReference>
<accession>A0A0T5P779</accession>
<comment type="pathway">
    <text evidence="1">Cofactor biosynthesis; thiamine diphosphate biosynthesis.</text>
</comment>
<evidence type="ECO:0000256" key="2">
    <source>
        <dbReference type="ARBA" id="ARBA00012135"/>
    </source>
</evidence>
<evidence type="ECO:0000313" key="6">
    <source>
        <dbReference type="Proteomes" id="UP000051401"/>
    </source>
</evidence>
<keyword evidence="5" id="KW-0614">Plasmid</keyword>
<dbReference type="KEGG" id="rid:RIdsm_05433"/>
<dbReference type="SUPFAM" id="SSF53613">
    <property type="entry name" value="Ribokinase-like"/>
    <property type="match status" value="1"/>
</dbReference>
<evidence type="ECO:0000259" key="3">
    <source>
        <dbReference type="Pfam" id="PF08543"/>
    </source>
</evidence>
<dbReference type="InterPro" id="IPR013749">
    <property type="entry name" value="PM/HMP-P_kinase-1"/>
</dbReference>
<dbReference type="PANTHER" id="PTHR20858">
    <property type="entry name" value="PHOSPHOMETHYLPYRIMIDINE KINASE"/>
    <property type="match status" value="1"/>
</dbReference>
<protein>
    <recommendedName>
        <fullName evidence="2">hydroxymethylpyrimidine kinase</fullName>
        <ecNumber evidence="2">2.7.1.49</ecNumber>
    </recommendedName>
</protein>
<name>A0A0T5P779_9RHOB</name>
<dbReference type="CDD" id="cd01169">
    <property type="entry name" value="HMPP_kinase"/>
    <property type="match status" value="1"/>
</dbReference>
<evidence type="ECO:0000313" key="7">
    <source>
        <dbReference type="Proteomes" id="UP000325785"/>
    </source>
</evidence>
<reference evidence="5 7" key="2">
    <citation type="submission" date="2018-08" db="EMBL/GenBank/DDBJ databases">
        <title>Genetic Globetrotter - A new plasmid hitch-hiking vast phylogenetic and geographic distances.</title>
        <authorList>
            <person name="Vollmers J."/>
            <person name="Petersen J."/>
        </authorList>
    </citation>
    <scope>NUCLEOTIDE SEQUENCE [LARGE SCALE GENOMIC DNA]</scope>
    <source>
        <strain evidence="5 7">DSM 26383</strain>
        <plasmid evidence="5">pRIdsm_01</plasmid>
        <plasmid evidence="7">pridsm_01</plasmid>
    </source>
</reference>
<dbReference type="UniPathway" id="UPA00060">
    <property type="reaction ID" value="UER00138"/>
</dbReference>
<dbReference type="GO" id="GO:0009229">
    <property type="term" value="P:thiamine diphosphate biosynthetic process"/>
    <property type="evidence" value="ECO:0007669"/>
    <property type="project" value="UniProtKB-UniPathway"/>
</dbReference>
<proteinExistence type="predicted"/>
<gene>
    <name evidence="5" type="primary">thiD_2</name>
    <name evidence="5" type="ORF">RIdsm_05433</name>
    <name evidence="4" type="ORF">XM52_15265</name>
</gene>
<geneLocation type="plasmid" evidence="7">
    <name>pridsm_01</name>
</geneLocation>
<dbReference type="GO" id="GO:0008972">
    <property type="term" value="F:phosphomethylpyrimidine kinase activity"/>
    <property type="evidence" value="ECO:0007669"/>
    <property type="project" value="InterPro"/>
</dbReference>